<feature type="region of interest" description="Disordered" evidence="1">
    <location>
        <begin position="71"/>
        <end position="96"/>
    </location>
</feature>
<sequence length="96" mass="10060">MAEATTDTRNANSPATGIAIAGLRTAVLLAAAGIATAALDYRDMLRIATLGGAQVWNLDDQIGSLAVGWSGHSSTDSPIRSQRWSSARTRLRRHGA</sequence>
<evidence type="ECO:0000313" key="4">
    <source>
        <dbReference type="EMBL" id="GAA5193469.1"/>
    </source>
</evidence>
<gene>
    <name evidence="4" type="ORF">GCM10023322_55560</name>
</gene>
<dbReference type="EMBL" id="BAABJQ010000019">
    <property type="protein sequence ID" value="GAA5193469.1"/>
    <property type="molecule type" value="Genomic_DNA"/>
</dbReference>
<evidence type="ECO:0000256" key="1">
    <source>
        <dbReference type="SAM" id="MobiDB-lite"/>
    </source>
</evidence>
<dbReference type="InterPro" id="IPR006680">
    <property type="entry name" value="Amidohydro-rel"/>
</dbReference>
<accession>A0ABP9SB71</accession>
<feature type="domain" description="Amidohydrolase-related" evidence="3">
    <location>
        <begin position="6"/>
        <end position="69"/>
    </location>
</feature>
<organism evidence="4 5">
    <name type="scientific">Rugosimonospora acidiphila</name>
    <dbReference type="NCBI Taxonomy" id="556531"/>
    <lineage>
        <taxon>Bacteria</taxon>
        <taxon>Bacillati</taxon>
        <taxon>Actinomycetota</taxon>
        <taxon>Actinomycetes</taxon>
        <taxon>Micromonosporales</taxon>
        <taxon>Micromonosporaceae</taxon>
        <taxon>Rugosimonospora</taxon>
    </lineage>
</organism>
<dbReference type="Gene3D" id="3.20.20.140">
    <property type="entry name" value="Metal-dependent hydrolases"/>
    <property type="match status" value="1"/>
</dbReference>
<evidence type="ECO:0000256" key="2">
    <source>
        <dbReference type="SAM" id="Phobius"/>
    </source>
</evidence>
<dbReference type="Pfam" id="PF01979">
    <property type="entry name" value="Amidohydro_1"/>
    <property type="match status" value="1"/>
</dbReference>
<keyword evidence="2" id="KW-1133">Transmembrane helix</keyword>
<protein>
    <recommendedName>
        <fullName evidence="3">Amidohydrolase-related domain-containing protein</fullName>
    </recommendedName>
</protein>
<evidence type="ECO:0000313" key="5">
    <source>
        <dbReference type="Proteomes" id="UP001501570"/>
    </source>
</evidence>
<keyword evidence="2" id="KW-0812">Transmembrane</keyword>
<comment type="caution">
    <text evidence="4">The sequence shown here is derived from an EMBL/GenBank/DDBJ whole genome shotgun (WGS) entry which is preliminary data.</text>
</comment>
<reference evidence="5" key="1">
    <citation type="journal article" date="2019" name="Int. J. Syst. Evol. Microbiol.">
        <title>The Global Catalogue of Microorganisms (GCM) 10K type strain sequencing project: providing services to taxonomists for standard genome sequencing and annotation.</title>
        <authorList>
            <consortium name="The Broad Institute Genomics Platform"/>
            <consortium name="The Broad Institute Genome Sequencing Center for Infectious Disease"/>
            <person name="Wu L."/>
            <person name="Ma J."/>
        </authorList>
    </citation>
    <scope>NUCLEOTIDE SEQUENCE [LARGE SCALE GENOMIC DNA]</scope>
    <source>
        <strain evidence="5">JCM 18304</strain>
    </source>
</reference>
<dbReference type="SUPFAM" id="SSF51556">
    <property type="entry name" value="Metallo-dependent hydrolases"/>
    <property type="match status" value="1"/>
</dbReference>
<proteinExistence type="predicted"/>
<dbReference type="RefSeq" id="WP_345634474.1">
    <property type="nucleotide sequence ID" value="NZ_BAABJQ010000019.1"/>
</dbReference>
<dbReference type="Gene3D" id="2.30.40.10">
    <property type="entry name" value="Urease, subunit C, domain 1"/>
    <property type="match status" value="1"/>
</dbReference>
<keyword evidence="5" id="KW-1185">Reference proteome</keyword>
<dbReference type="InterPro" id="IPR032466">
    <property type="entry name" value="Metal_Hydrolase"/>
</dbReference>
<evidence type="ECO:0000259" key="3">
    <source>
        <dbReference type="Pfam" id="PF01979"/>
    </source>
</evidence>
<name>A0ABP9SB71_9ACTN</name>
<feature type="transmembrane region" description="Helical" evidence="2">
    <location>
        <begin position="18"/>
        <end position="39"/>
    </location>
</feature>
<dbReference type="Proteomes" id="UP001501570">
    <property type="component" value="Unassembled WGS sequence"/>
</dbReference>
<dbReference type="InterPro" id="IPR011059">
    <property type="entry name" value="Metal-dep_hydrolase_composite"/>
</dbReference>
<keyword evidence="2" id="KW-0472">Membrane</keyword>
<feature type="compositionally biased region" description="Polar residues" evidence="1">
    <location>
        <begin position="71"/>
        <end position="88"/>
    </location>
</feature>